<dbReference type="SUPFAM" id="SSF49464">
    <property type="entry name" value="Carboxypeptidase regulatory domain-like"/>
    <property type="match status" value="1"/>
</dbReference>
<dbReference type="RefSeq" id="WP_080666749.1">
    <property type="nucleotide sequence ID" value="NZ_CP007547.1"/>
</dbReference>
<comment type="similarity">
    <text evidence="7">Belongs to the TonB-dependent receptor family.</text>
</comment>
<dbReference type="SUPFAM" id="SSF56935">
    <property type="entry name" value="Porins"/>
    <property type="match status" value="1"/>
</dbReference>
<dbReference type="NCBIfam" id="TIGR04056">
    <property type="entry name" value="OMP_RagA_SusC"/>
    <property type="match status" value="1"/>
</dbReference>
<dbReference type="EMBL" id="CP007547">
    <property type="protein sequence ID" value="AIL45251.1"/>
    <property type="molecule type" value="Genomic_DNA"/>
</dbReference>
<dbReference type="KEGG" id="eao:BD94_1476"/>
<feature type="domain" description="TonB-dependent receptor plug" evidence="9">
    <location>
        <begin position="119"/>
        <end position="223"/>
    </location>
</feature>
<keyword evidence="2 7" id="KW-0813">Transport</keyword>
<dbReference type="InterPro" id="IPR012910">
    <property type="entry name" value="Plug_dom"/>
</dbReference>
<protein>
    <submittedName>
        <fullName evidence="10">TonB-dependent receptor</fullName>
    </submittedName>
</protein>
<proteinExistence type="inferred from homology"/>
<dbReference type="InterPro" id="IPR008969">
    <property type="entry name" value="CarboxyPept-like_regulatory"/>
</dbReference>
<dbReference type="Gene3D" id="2.40.170.20">
    <property type="entry name" value="TonB-dependent receptor, beta-barrel domain"/>
    <property type="match status" value="1"/>
</dbReference>
<dbReference type="InterPro" id="IPR037066">
    <property type="entry name" value="Plug_dom_sf"/>
</dbReference>
<organism evidence="10 11">
    <name type="scientific">Elizabethkingia anophelis NUHP1</name>
    <dbReference type="NCBI Taxonomy" id="1338011"/>
    <lineage>
        <taxon>Bacteria</taxon>
        <taxon>Pseudomonadati</taxon>
        <taxon>Bacteroidota</taxon>
        <taxon>Flavobacteriia</taxon>
        <taxon>Flavobacteriales</taxon>
        <taxon>Weeksellaceae</taxon>
        <taxon>Elizabethkingia</taxon>
    </lineage>
</organism>
<evidence type="ECO:0000313" key="11">
    <source>
        <dbReference type="Proteomes" id="UP000028933"/>
    </source>
</evidence>
<dbReference type="AlphaFoldDB" id="A0A077ECH8"/>
<sequence>MKKILIFPSMLLGIAIMAQQQVTGIVLDETTSYPISGISVSLPDSKAVTVTDAEGRFNLKVPTMNTRLNLFGKNYENKTMLVEFQKEKPLVIYLKNKETGKINEIEAVNISTGYQRIPKERATGSFSTIDNKLLQQQVTTNILDRLPAVANGLSMTKGITEDGQLMVRGLSTLQGPKSPLIVVDNFPYEGDIKNINPNMVESVTVLKDAAASSIWGARAANGVIVITTKGAKFNQSMSIDFTANLTLSAKPDLGYTKQMSSSDFIDVEMELFKKGYYNSDLSSPSHPVLTPVVDLLNKEQKGLMSSADVMAQIGRLRSIDVRDQYKKYMYLPLENRQYALNISAGAPNFSWTSFFGYDDNSGNLGEKYQRFNARFQNTWKPFSGLSVITGVYFTNAQTQSGRSAYNSINMYGVWKVPYMEFADAQGTPLIVNSLYDQNYKNSLQGKGLMDWNYYPLTDWQHRTVKNDNTEILLNAAVNYKILKGLDIDVKYQYQRLSGLTTNLNDDESYYARNMINSFARSNADGSVGFIVPKGGIMIKSNTLATVNNLRGQINYNNTWLKHNISVIAGGEMRETSTQYESNQYYGYNSRNQSVGVVDYTNQYPNYVTGNMDFIPKVMSLRETNIRFLSLYANAAYTYDKKYTISGSVRRDASNLFGLKTNDQWNPFWSAGLAWNISNENFYHVDWLPNLKLRGSYGFNGNIDPAMVAVTTIAFDSNVSVYTGGRTARIDQYYNPNLKWEMIKMINMGLDFATKNNRITGSVEYFQKEGNNLFGEAPLDYTTGIKSMLWNVAGMKGNGIDVELRTRNIDKAFKWNSILNFSTYKDQVTDYYLSTMFASNFVSRSGSQVPISGITGLPVFSIFAYKWAGLDPVTGDPQGYVEGKVSKDYSQITSSEKGVEDLRYFGSAVPTKYGSFINNFSYGQLSLDVAITYKFGYWFRRSSISYTDLIMNRDGHSDYTGRWQKPGDEFNTNVPSNRYESNSARDAFYLGSEALVEKGDHIRLQYINLNYSFSKEVLQTLRLKNLQLYCNINNIGILWRANKQGIDPDYNWGTYSLKPVTTYSLGLRVQF</sequence>
<dbReference type="STRING" id="1338011.BD94_1476"/>
<dbReference type="InterPro" id="IPR039426">
    <property type="entry name" value="TonB-dep_rcpt-like"/>
</dbReference>
<dbReference type="PROSITE" id="PS52016">
    <property type="entry name" value="TONB_DEPENDENT_REC_3"/>
    <property type="match status" value="1"/>
</dbReference>
<dbReference type="InterPro" id="IPR023996">
    <property type="entry name" value="TonB-dep_OMP_SusC/RagA"/>
</dbReference>
<feature type="signal peptide" evidence="8">
    <location>
        <begin position="1"/>
        <end position="20"/>
    </location>
</feature>
<accession>A0A077ECH8</accession>
<dbReference type="eggNOG" id="COG1629">
    <property type="taxonomic scope" value="Bacteria"/>
</dbReference>
<gene>
    <name evidence="10" type="ORF">BD94_1476</name>
</gene>
<evidence type="ECO:0000256" key="7">
    <source>
        <dbReference type="PROSITE-ProRule" id="PRU01360"/>
    </source>
</evidence>
<evidence type="ECO:0000256" key="1">
    <source>
        <dbReference type="ARBA" id="ARBA00004571"/>
    </source>
</evidence>
<dbReference type="InterPro" id="IPR036942">
    <property type="entry name" value="Beta-barrel_TonB_sf"/>
</dbReference>
<dbReference type="HOGENOM" id="CLU_004317_0_1_10"/>
<keyword evidence="8" id="KW-0732">Signal</keyword>
<evidence type="ECO:0000256" key="3">
    <source>
        <dbReference type="ARBA" id="ARBA00022452"/>
    </source>
</evidence>
<evidence type="ECO:0000259" key="9">
    <source>
        <dbReference type="Pfam" id="PF07715"/>
    </source>
</evidence>
<keyword evidence="5 7" id="KW-0472">Membrane</keyword>
<reference evidence="10" key="1">
    <citation type="journal article" date="2013" name="Lancet">
        <title>First case of E anophelis outbreak in an intensive-care unit.</title>
        <authorList>
            <person name="Teo J."/>
            <person name="Tan S.Y."/>
            <person name="Tay M."/>
            <person name="Ding Y."/>
            <person name="Kjelleberg S."/>
            <person name="Givskov M."/>
            <person name="Lin R.T."/>
            <person name="Yang L."/>
        </authorList>
    </citation>
    <scope>NUCLEOTIDE SEQUENCE [LARGE SCALE GENOMIC DNA]</scope>
    <source>
        <strain evidence="10">NUHP1</strain>
    </source>
</reference>
<evidence type="ECO:0000256" key="2">
    <source>
        <dbReference type="ARBA" id="ARBA00022448"/>
    </source>
</evidence>
<keyword evidence="10" id="KW-0675">Receptor</keyword>
<dbReference type="GO" id="GO:0009279">
    <property type="term" value="C:cell outer membrane"/>
    <property type="evidence" value="ECO:0007669"/>
    <property type="project" value="UniProtKB-SubCell"/>
</dbReference>
<dbReference type="Pfam" id="PF07715">
    <property type="entry name" value="Plug"/>
    <property type="match status" value="1"/>
</dbReference>
<evidence type="ECO:0000313" key="10">
    <source>
        <dbReference type="EMBL" id="AIL45251.1"/>
    </source>
</evidence>
<dbReference type="NCBIfam" id="TIGR04057">
    <property type="entry name" value="SusC_RagA_signa"/>
    <property type="match status" value="1"/>
</dbReference>
<keyword evidence="4 7" id="KW-0812">Transmembrane</keyword>
<comment type="subcellular location">
    <subcellularLocation>
        <location evidence="1 7">Cell outer membrane</location>
        <topology evidence="1 7">Multi-pass membrane protein</topology>
    </subcellularLocation>
</comment>
<dbReference type="Gene3D" id="2.170.130.10">
    <property type="entry name" value="TonB-dependent receptor, plug domain"/>
    <property type="match status" value="1"/>
</dbReference>
<dbReference type="InterPro" id="IPR023997">
    <property type="entry name" value="TonB-dep_OMP_SusC/RagA_CS"/>
</dbReference>
<keyword evidence="6 7" id="KW-0998">Cell outer membrane</keyword>
<keyword evidence="3 7" id="KW-1134">Transmembrane beta strand</keyword>
<evidence type="ECO:0000256" key="5">
    <source>
        <dbReference type="ARBA" id="ARBA00023136"/>
    </source>
</evidence>
<name>A0A077ECH8_9FLAO</name>
<evidence type="ECO:0000256" key="4">
    <source>
        <dbReference type="ARBA" id="ARBA00022692"/>
    </source>
</evidence>
<feature type="chain" id="PRO_5001717577" evidence="8">
    <location>
        <begin position="21"/>
        <end position="1070"/>
    </location>
</feature>
<dbReference type="Pfam" id="PF13715">
    <property type="entry name" value="CarbopepD_reg_2"/>
    <property type="match status" value="1"/>
</dbReference>
<reference evidence="10" key="2">
    <citation type="journal article" date="2015" name="Genome Biol. Evol.">
        <title>Complete Genome Sequence and Transcriptomic Analysis of the Novel Pathogen Elizabethkingia anophelis in Response to Oxidative Stress.</title>
        <authorList>
            <person name="Li Y."/>
            <person name="Liu Y."/>
            <person name="Chew S.C."/>
            <person name="Tay M."/>
            <person name="Salido M.M."/>
            <person name="Teo J."/>
            <person name="Lauro F.M."/>
            <person name="Givskov M."/>
            <person name="Yang L."/>
        </authorList>
    </citation>
    <scope>NUCLEOTIDE SEQUENCE</scope>
    <source>
        <strain evidence="10">NUHP1</strain>
    </source>
</reference>
<dbReference type="Proteomes" id="UP000028933">
    <property type="component" value="Chromosome"/>
</dbReference>
<evidence type="ECO:0000256" key="8">
    <source>
        <dbReference type="SAM" id="SignalP"/>
    </source>
</evidence>
<dbReference type="Gene3D" id="2.60.40.1120">
    <property type="entry name" value="Carboxypeptidase-like, regulatory domain"/>
    <property type="match status" value="1"/>
</dbReference>
<evidence type="ECO:0000256" key="6">
    <source>
        <dbReference type="ARBA" id="ARBA00023237"/>
    </source>
</evidence>